<name>A0A3L9Z2V8_9FLAO</name>
<protein>
    <submittedName>
        <fullName evidence="1">Protein involved in gliding motility GldD</fullName>
    </submittedName>
</protein>
<gene>
    <name evidence="1" type="ORF">BXY75_0172</name>
</gene>
<evidence type="ECO:0000313" key="1">
    <source>
        <dbReference type="EMBL" id="RMA65759.1"/>
    </source>
</evidence>
<dbReference type="InterPro" id="IPR019850">
    <property type="entry name" value="GldD-like"/>
</dbReference>
<sequence>MLRFSFLFILCVFLMSCEDPVTVKPNAKLRLEFPSAAYKRIDKDCPYSFEKNESAALKKTKNCGMNVQYSKMNATIYLTYQSVRNNNLDSLVYDAQKLAYDHNIKAESIPEQPFVNPNNNVYGMFYKINGNAASQSHFYVTDSVNHFVTGSLYFDAKPNFDSIYPAVVYLREDIRKIMETIRWKE</sequence>
<dbReference type="NCBIfam" id="TIGR03512">
    <property type="entry name" value="GldD_lipo"/>
    <property type="match status" value="1"/>
</dbReference>
<dbReference type="OrthoDB" id="679501at2"/>
<dbReference type="EMBL" id="REFC01000011">
    <property type="protein sequence ID" value="RMA65759.1"/>
    <property type="molecule type" value="Genomic_DNA"/>
</dbReference>
<keyword evidence="2" id="KW-1185">Reference proteome</keyword>
<dbReference type="Pfam" id="PF25593">
    <property type="entry name" value="GldD_lipo"/>
    <property type="match status" value="1"/>
</dbReference>
<organism evidence="1 2">
    <name type="scientific">Ulvibacter antarcticus</name>
    <dbReference type="NCBI Taxonomy" id="442714"/>
    <lineage>
        <taxon>Bacteria</taxon>
        <taxon>Pseudomonadati</taxon>
        <taxon>Bacteroidota</taxon>
        <taxon>Flavobacteriia</taxon>
        <taxon>Flavobacteriales</taxon>
        <taxon>Flavobacteriaceae</taxon>
        <taxon>Ulvibacter</taxon>
    </lineage>
</organism>
<proteinExistence type="predicted"/>
<dbReference type="AlphaFoldDB" id="A0A3L9Z2V8"/>
<reference evidence="1 2" key="1">
    <citation type="submission" date="2018-10" db="EMBL/GenBank/DDBJ databases">
        <title>Genomic Encyclopedia of Archaeal and Bacterial Type Strains, Phase II (KMG-II): from individual species to whole genera.</title>
        <authorList>
            <person name="Goeker M."/>
        </authorList>
    </citation>
    <scope>NUCLEOTIDE SEQUENCE [LARGE SCALE GENOMIC DNA]</scope>
    <source>
        <strain evidence="1 2">DSM 23424</strain>
    </source>
</reference>
<evidence type="ECO:0000313" key="2">
    <source>
        <dbReference type="Proteomes" id="UP000271339"/>
    </source>
</evidence>
<dbReference type="Proteomes" id="UP000271339">
    <property type="component" value="Unassembled WGS sequence"/>
</dbReference>
<dbReference type="PROSITE" id="PS51257">
    <property type="entry name" value="PROKAR_LIPOPROTEIN"/>
    <property type="match status" value="1"/>
</dbReference>
<accession>A0A3L9Z2V8</accession>
<dbReference type="RefSeq" id="WP_121905799.1">
    <property type="nucleotide sequence ID" value="NZ_REFC01000011.1"/>
</dbReference>
<comment type="caution">
    <text evidence="1">The sequence shown here is derived from an EMBL/GenBank/DDBJ whole genome shotgun (WGS) entry which is preliminary data.</text>
</comment>